<dbReference type="AlphaFoldDB" id="A0A2B4S3H6"/>
<evidence type="ECO:0000256" key="1">
    <source>
        <dbReference type="SAM" id="MobiDB-lite"/>
    </source>
</evidence>
<reference evidence="3" key="1">
    <citation type="journal article" date="2017" name="bioRxiv">
        <title>Comparative analysis of the genomes of Stylophora pistillata and Acropora digitifera provides evidence for extensive differences between species of corals.</title>
        <authorList>
            <person name="Voolstra C.R."/>
            <person name="Li Y."/>
            <person name="Liew Y.J."/>
            <person name="Baumgarten S."/>
            <person name="Zoccola D."/>
            <person name="Flot J.-F."/>
            <person name="Tambutte S."/>
            <person name="Allemand D."/>
            <person name="Aranda M."/>
        </authorList>
    </citation>
    <scope>NUCLEOTIDE SEQUENCE [LARGE SCALE GENOMIC DNA]</scope>
</reference>
<protein>
    <submittedName>
        <fullName evidence="2">Uncharacterized protein</fullName>
    </submittedName>
</protein>
<sequence>MTESQLAENGAAPSNSESAIVTAISSMSELLVSSITSLKFTMTESLGQMKDTIDHLAIEEGSLEENAETKEQLEIAAYMDQRSTQQSDKNQQSGSAVSNSGAKKPTSSQTTEQNINTLINQSSESQRDVPDGEIDLLKPLVLGASHFDHNVFASLVAPKELLMLTCIRLLFAMSGIQSSSIRPIQPAGNMHSTANLLTVSLSQLDVSPALYHKTETPHKFEHTTPLLKKLEYLPIKKQVYFRDAILAFKCMTDHAQTYLMSQFATRRQISD</sequence>
<evidence type="ECO:0000313" key="3">
    <source>
        <dbReference type="Proteomes" id="UP000225706"/>
    </source>
</evidence>
<gene>
    <name evidence="2" type="ORF">AWC38_SpisGene10961</name>
</gene>
<evidence type="ECO:0000313" key="2">
    <source>
        <dbReference type="EMBL" id="PFX24441.1"/>
    </source>
</evidence>
<organism evidence="2 3">
    <name type="scientific">Stylophora pistillata</name>
    <name type="common">Smooth cauliflower coral</name>
    <dbReference type="NCBI Taxonomy" id="50429"/>
    <lineage>
        <taxon>Eukaryota</taxon>
        <taxon>Metazoa</taxon>
        <taxon>Cnidaria</taxon>
        <taxon>Anthozoa</taxon>
        <taxon>Hexacorallia</taxon>
        <taxon>Scleractinia</taxon>
        <taxon>Astrocoeniina</taxon>
        <taxon>Pocilloporidae</taxon>
        <taxon>Stylophora</taxon>
    </lineage>
</organism>
<feature type="compositionally biased region" description="Polar residues" evidence="1">
    <location>
        <begin position="81"/>
        <end position="112"/>
    </location>
</feature>
<keyword evidence="3" id="KW-1185">Reference proteome</keyword>
<dbReference type="EMBL" id="LSMT01000176">
    <property type="protein sequence ID" value="PFX24441.1"/>
    <property type="molecule type" value="Genomic_DNA"/>
</dbReference>
<dbReference type="Proteomes" id="UP000225706">
    <property type="component" value="Unassembled WGS sequence"/>
</dbReference>
<feature type="region of interest" description="Disordered" evidence="1">
    <location>
        <begin position="80"/>
        <end position="112"/>
    </location>
</feature>
<name>A0A2B4S3H6_STYPI</name>
<proteinExistence type="predicted"/>
<accession>A0A2B4S3H6</accession>
<comment type="caution">
    <text evidence="2">The sequence shown here is derived from an EMBL/GenBank/DDBJ whole genome shotgun (WGS) entry which is preliminary data.</text>
</comment>